<keyword evidence="1" id="KW-0472">Membrane</keyword>
<dbReference type="EMBL" id="GL945475">
    <property type="protein sequence ID" value="EGO04020.1"/>
    <property type="molecule type" value="Genomic_DNA"/>
</dbReference>
<evidence type="ECO:0000256" key="1">
    <source>
        <dbReference type="SAM" id="Phobius"/>
    </source>
</evidence>
<name>F8PLB2_SERL3</name>
<dbReference type="HOGENOM" id="CLU_2528856_0_0_1"/>
<keyword evidence="1" id="KW-1133">Transmembrane helix</keyword>
<dbReference type="AlphaFoldDB" id="F8PLB2"/>
<gene>
    <name evidence="2" type="ORF">SERLA73DRAFT_130639</name>
</gene>
<accession>F8PLB2</accession>
<proteinExistence type="predicted"/>
<keyword evidence="3" id="KW-1185">Reference proteome</keyword>
<organism evidence="3">
    <name type="scientific">Serpula lacrymans var. lacrymans (strain S7.3)</name>
    <name type="common">Dry rot fungus</name>
    <dbReference type="NCBI Taxonomy" id="936435"/>
    <lineage>
        <taxon>Eukaryota</taxon>
        <taxon>Fungi</taxon>
        <taxon>Dikarya</taxon>
        <taxon>Basidiomycota</taxon>
        <taxon>Agaricomycotina</taxon>
        <taxon>Agaricomycetes</taxon>
        <taxon>Agaricomycetidae</taxon>
        <taxon>Boletales</taxon>
        <taxon>Coniophorineae</taxon>
        <taxon>Serpulaceae</taxon>
        <taxon>Serpula</taxon>
    </lineage>
</organism>
<keyword evidence="1" id="KW-0812">Transmembrane</keyword>
<reference evidence="3" key="1">
    <citation type="journal article" date="2011" name="Science">
        <title>The plant cell wall-decomposing machinery underlies the functional diversity of forest fungi.</title>
        <authorList>
            <person name="Eastwood D.C."/>
            <person name="Floudas D."/>
            <person name="Binder M."/>
            <person name="Majcherczyk A."/>
            <person name="Schneider P."/>
            <person name="Aerts A."/>
            <person name="Asiegbu F.O."/>
            <person name="Baker S.E."/>
            <person name="Barry K."/>
            <person name="Bendiksby M."/>
            <person name="Blumentritt M."/>
            <person name="Coutinho P.M."/>
            <person name="Cullen D."/>
            <person name="de Vries R.P."/>
            <person name="Gathman A."/>
            <person name="Goodell B."/>
            <person name="Henrissat B."/>
            <person name="Ihrmark K."/>
            <person name="Kauserud H."/>
            <person name="Kohler A."/>
            <person name="LaButti K."/>
            <person name="Lapidus A."/>
            <person name="Lavin J.L."/>
            <person name="Lee Y.-H."/>
            <person name="Lindquist E."/>
            <person name="Lilly W."/>
            <person name="Lucas S."/>
            <person name="Morin E."/>
            <person name="Murat C."/>
            <person name="Oguiza J.A."/>
            <person name="Park J."/>
            <person name="Pisabarro A.G."/>
            <person name="Riley R."/>
            <person name="Rosling A."/>
            <person name="Salamov A."/>
            <person name="Schmidt O."/>
            <person name="Schmutz J."/>
            <person name="Skrede I."/>
            <person name="Stenlid J."/>
            <person name="Wiebenga A."/>
            <person name="Xie X."/>
            <person name="Kuees U."/>
            <person name="Hibbett D.S."/>
            <person name="Hoffmeister D."/>
            <person name="Hoegberg N."/>
            <person name="Martin F."/>
            <person name="Grigoriev I.V."/>
            <person name="Watkinson S.C."/>
        </authorList>
    </citation>
    <scope>NUCLEOTIDE SEQUENCE [LARGE SCALE GENOMIC DNA]</scope>
    <source>
        <strain evidence="3">strain S7.3</strain>
    </source>
</reference>
<dbReference type="Proteomes" id="UP000008063">
    <property type="component" value="Unassembled WGS sequence"/>
</dbReference>
<sequence length="84" mass="9505">MSEVLVAENGVELFLVHEIAPTISFWYWYILGHLIRSIVGNVPVILLFNIAPTTRRGRCFGSEAEAGKKGKRERVVCFCDHEDV</sequence>
<evidence type="ECO:0000313" key="2">
    <source>
        <dbReference type="EMBL" id="EGO04020.1"/>
    </source>
</evidence>
<dbReference type="InParanoid" id="F8PLB2"/>
<evidence type="ECO:0000313" key="3">
    <source>
        <dbReference type="Proteomes" id="UP000008063"/>
    </source>
</evidence>
<protein>
    <submittedName>
        <fullName evidence="2">Uncharacterized protein</fullName>
    </submittedName>
</protein>
<feature type="transmembrane region" description="Helical" evidence="1">
    <location>
        <begin position="26"/>
        <end position="48"/>
    </location>
</feature>